<keyword evidence="1" id="KW-0816">Tricarboxylic acid cycle</keyword>
<dbReference type="Gene3D" id="3.30.1490.20">
    <property type="entry name" value="ATP-grasp fold, A domain"/>
    <property type="match status" value="1"/>
</dbReference>
<dbReference type="GO" id="GO:0042709">
    <property type="term" value="C:succinate-CoA ligase complex"/>
    <property type="evidence" value="ECO:0007669"/>
    <property type="project" value="TreeGrafter"/>
</dbReference>
<reference evidence="8 9" key="1">
    <citation type="journal article" date="2000" name="Arch. Microbiol.">
        <title>Rhodobaca bogoriensis gen. nov. and sp. nov., an alkaliphilic purple nonsulfur bacterium from African Rift Valley soda lakes.</title>
        <authorList>
            <person name="Milford A.D."/>
            <person name="Achenbach L.A."/>
            <person name="Jung D.O."/>
            <person name="Madigan M.T."/>
        </authorList>
    </citation>
    <scope>NUCLEOTIDE SEQUENCE [LARGE SCALE GENOMIC DNA]</scope>
    <source>
        <strain evidence="8 9">2376</strain>
    </source>
</reference>
<dbReference type="InterPro" id="IPR005811">
    <property type="entry name" value="SUCC_ACL_C"/>
</dbReference>
<evidence type="ECO:0000259" key="6">
    <source>
        <dbReference type="Pfam" id="PF00549"/>
    </source>
</evidence>
<dbReference type="Gene3D" id="3.40.50.261">
    <property type="entry name" value="Succinyl-CoA synthetase domains"/>
    <property type="match status" value="1"/>
</dbReference>
<name>A0A7Z0KYM2_9RHOB</name>
<gene>
    <name evidence="8" type="ORF">HUK65_12240</name>
</gene>
<dbReference type="Proteomes" id="UP000529417">
    <property type="component" value="Unassembled WGS sequence"/>
</dbReference>
<dbReference type="Pfam" id="PF00549">
    <property type="entry name" value="Ligase_CoA"/>
    <property type="match status" value="1"/>
</dbReference>
<sequence length="391" mass="41287">MYIPEYHAKEILAQYGVTIPDGGVARTVAEAEDRARALKAERFAVKAQILAGGRGAAGGVVMAPTPSAVGEAAGRLLGSRLVTAQTDAEGEVVERIYVEAAIETAHSLYLAFVIDPTGARPMLLGSARGGVEFEAEAQADPSILETLHLAHDGAIDEAALGGFLERLGVPEAARAAVHALIAATVRAALRNDALFVEINPLVITPAHDAVAVDAKMILDDNALFRHPEFETTAREAVRDDYERIARENDLNFVRLEGNIGVVVNGAGLGLATNDMIADAGGRPANFMDIRTTATSFQIARGVELLLSDPGIKVLLVNVHGGGMTVCDTVAEALNFAYSRSDRRVPVVFRAAGQNADWARSIMKDRRLPHENATSMRAAVTRAVAIASGKGA</sequence>
<proteinExistence type="predicted"/>
<dbReference type="SUPFAM" id="SSF52210">
    <property type="entry name" value="Succinyl-CoA synthetase domains"/>
    <property type="match status" value="1"/>
</dbReference>
<dbReference type="AlphaFoldDB" id="A0A7Z0KYM2"/>
<dbReference type="Gene3D" id="3.30.470.20">
    <property type="entry name" value="ATP-grasp fold, B domain"/>
    <property type="match status" value="1"/>
</dbReference>
<dbReference type="InterPro" id="IPR013815">
    <property type="entry name" value="ATP_grasp_subdomain_1"/>
</dbReference>
<evidence type="ECO:0000259" key="7">
    <source>
        <dbReference type="Pfam" id="PF08442"/>
    </source>
</evidence>
<feature type="domain" description="ATP-grasp fold succinyl-CoA synthetase-type" evidence="7">
    <location>
        <begin position="3"/>
        <end position="203"/>
    </location>
</feature>
<dbReference type="Pfam" id="PF08442">
    <property type="entry name" value="ATP-grasp_2"/>
    <property type="match status" value="1"/>
</dbReference>
<accession>A0A7Z0KYM2</accession>
<keyword evidence="2 8" id="KW-0436">Ligase</keyword>
<keyword evidence="5" id="KW-0460">Magnesium</keyword>
<protein>
    <submittedName>
        <fullName evidence="8">Acetate--CoA ligase family protein</fullName>
    </submittedName>
</protein>
<keyword evidence="3" id="KW-0479">Metal-binding</keyword>
<evidence type="ECO:0000256" key="5">
    <source>
        <dbReference type="ARBA" id="ARBA00022842"/>
    </source>
</evidence>
<dbReference type="GO" id="GO:0005829">
    <property type="term" value="C:cytosol"/>
    <property type="evidence" value="ECO:0007669"/>
    <property type="project" value="TreeGrafter"/>
</dbReference>
<dbReference type="FunFam" id="3.30.1490.20:FF:000002">
    <property type="entry name" value="Succinate--CoA ligase [ADP-forming] subunit beta"/>
    <property type="match status" value="1"/>
</dbReference>
<evidence type="ECO:0000256" key="3">
    <source>
        <dbReference type="ARBA" id="ARBA00022723"/>
    </source>
</evidence>
<dbReference type="PIRSF" id="PIRSF001554">
    <property type="entry name" value="SucCS_beta"/>
    <property type="match status" value="1"/>
</dbReference>
<evidence type="ECO:0000256" key="1">
    <source>
        <dbReference type="ARBA" id="ARBA00022532"/>
    </source>
</evidence>
<evidence type="ECO:0000256" key="4">
    <source>
        <dbReference type="ARBA" id="ARBA00022741"/>
    </source>
</evidence>
<feature type="domain" description="ATP-citrate synthase/succinyl-CoA ligase C-terminal" evidence="6">
    <location>
        <begin position="262"/>
        <end position="364"/>
    </location>
</feature>
<evidence type="ECO:0000313" key="9">
    <source>
        <dbReference type="Proteomes" id="UP000529417"/>
    </source>
</evidence>
<dbReference type="GO" id="GO:0046872">
    <property type="term" value="F:metal ion binding"/>
    <property type="evidence" value="ECO:0007669"/>
    <property type="project" value="UniProtKB-KW"/>
</dbReference>
<evidence type="ECO:0000256" key="2">
    <source>
        <dbReference type="ARBA" id="ARBA00022598"/>
    </source>
</evidence>
<dbReference type="RefSeq" id="WP_179906559.1">
    <property type="nucleotide sequence ID" value="NZ_JACBXS010000024.1"/>
</dbReference>
<dbReference type="GO" id="GO:0005524">
    <property type="term" value="F:ATP binding"/>
    <property type="evidence" value="ECO:0007669"/>
    <property type="project" value="InterPro"/>
</dbReference>
<keyword evidence="4" id="KW-0547">Nucleotide-binding</keyword>
<dbReference type="SUPFAM" id="SSF56059">
    <property type="entry name" value="Glutathione synthetase ATP-binding domain-like"/>
    <property type="match status" value="1"/>
</dbReference>
<dbReference type="InterPro" id="IPR005809">
    <property type="entry name" value="Succ_CoA_ligase-like_bsu"/>
</dbReference>
<organism evidence="8 9">
    <name type="scientific">Rhabdonatronobacter sediminivivens</name>
    <dbReference type="NCBI Taxonomy" id="2743469"/>
    <lineage>
        <taxon>Bacteria</taxon>
        <taxon>Pseudomonadati</taxon>
        <taxon>Pseudomonadota</taxon>
        <taxon>Alphaproteobacteria</taxon>
        <taxon>Rhodobacterales</taxon>
        <taxon>Paracoccaceae</taxon>
        <taxon>Rhabdonatronobacter</taxon>
    </lineage>
</organism>
<dbReference type="InterPro" id="IPR016102">
    <property type="entry name" value="Succinyl-CoA_synth-like"/>
</dbReference>
<dbReference type="InterPro" id="IPR013650">
    <property type="entry name" value="ATP-grasp_succ-CoA_synth-type"/>
</dbReference>
<dbReference type="PANTHER" id="PTHR11815">
    <property type="entry name" value="SUCCINYL-COA SYNTHETASE BETA CHAIN"/>
    <property type="match status" value="1"/>
</dbReference>
<dbReference type="PANTHER" id="PTHR11815:SF10">
    <property type="entry name" value="SUCCINATE--COA LIGASE [GDP-FORMING] SUBUNIT BETA, MITOCHONDRIAL"/>
    <property type="match status" value="1"/>
</dbReference>
<keyword evidence="9" id="KW-1185">Reference proteome</keyword>
<comment type="caution">
    <text evidence="8">The sequence shown here is derived from an EMBL/GenBank/DDBJ whole genome shotgun (WGS) entry which is preliminary data.</text>
</comment>
<dbReference type="GO" id="GO:0006104">
    <property type="term" value="P:succinyl-CoA metabolic process"/>
    <property type="evidence" value="ECO:0007669"/>
    <property type="project" value="TreeGrafter"/>
</dbReference>
<dbReference type="GO" id="GO:0006099">
    <property type="term" value="P:tricarboxylic acid cycle"/>
    <property type="evidence" value="ECO:0007669"/>
    <property type="project" value="UniProtKB-KW"/>
</dbReference>
<dbReference type="GO" id="GO:0004775">
    <property type="term" value="F:succinate-CoA ligase (ADP-forming) activity"/>
    <property type="evidence" value="ECO:0007669"/>
    <property type="project" value="TreeGrafter"/>
</dbReference>
<dbReference type="EMBL" id="JACBXS010000024">
    <property type="protein sequence ID" value="NYS25762.1"/>
    <property type="molecule type" value="Genomic_DNA"/>
</dbReference>
<evidence type="ECO:0000313" key="8">
    <source>
        <dbReference type="EMBL" id="NYS25762.1"/>
    </source>
</evidence>